<name>A0ABN9T8U8_9DINO</name>
<proteinExistence type="predicted"/>
<reference evidence="2" key="1">
    <citation type="submission" date="2023-10" db="EMBL/GenBank/DDBJ databases">
        <authorList>
            <person name="Chen Y."/>
            <person name="Shah S."/>
            <person name="Dougan E. K."/>
            <person name="Thang M."/>
            <person name="Chan C."/>
        </authorList>
    </citation>
    <scope>NUCLEOTIDE SEQUENCE [LARGE SCALE GENOMIC DNA]</scope>
</reference>
<sequence length="901" mass="96675">MQSIASAFGKQTAPPTEQATPPPAATAAGTPSAPAAAEVPQQAAPASKAPEVASATGGVGSAVTGAEVAKDGAANLDEKHPHKAEKEDKGEEEAEDETGPDADVEFGGGDGIGEGGGTRTPITGGVDALASLGLGPAETDVPSWSPGPAPGTPGLPGLKCAPVVKGGHELVLPDPAAEETWGGMGCDDFDCKKCGLTLPSHEKNEDERVSKDTCEKCVRNYKNLTKRWKKNKQLKKWFSDKTEAEKMEWYANHRNQAIPDQRDSKELVRIALTSTKEEGEEARSRTHWKPWPLVARDLALEGFVGRPAQVAEFRRRCMSKQFAVMPDPKNRGQWLIGEYQGIVADQITASRTCATATQEADSTNQSNLDAFMAQMAQSMNATRSGAQLAIAALPQDDSANGIAPPDAFMEAIHDSPSAAPMTAESVGNFGAQFNSSLQSQQERKEAQRRYEAMILAEEVEARAHSQGSSGDKVTNIVQARFGAEKAIESQLSKMKAALECQASEALSVKEFIECRVSKEDLESETWSAVYPKLVLVRTKCDEEVARISGRHAELQASVRSVSWDGDVKALRGSLKVLFDSQKEVHSHTVATKRVIQDAKAHFSRKAADASAAGKKRKAESEAPQMEVDLSSNLGPAMQVLAAEARGSPVGVLRDLSELAFGKAVVVSTPSLCKDVAVASGWKACEAWMRTKIESWGSAGASPAYGNVVQPAVLAQIRQLSKLEKKDVGYLFRSAFIASGPKEQALHKTLYGAQCFILPRLHSAVAPLPYGLAEARMILEGEEVILGVKIDTENRGLSNQVEYLKGLSGHDMLTLGRQDGNFCFVLSSGDVAVLPTGYVYAQFRTSLTKGIRWGTSPPWPEELVVVEKTVSAAMEAYQGIRGTLYEEWWKWLSLNAQSGMAA</sequence>
<gene>
    <name evidence="2" type="ORF">PCOR1329_LOCUS36698</name>
</gene>
<evidence type="ECO:0000313" key="2">
    <source>
        <dbReference type="EMBL" id="CAK0841526.1"/>
    </source>
</evidence>
<feature type="compositionally biased region" description="Acidic residues" evidence="1">
    <location>
        <begin position="90"/>
        <end position="104"/>
    </location>
</feature>
<feature type="compositionally biased region" description="Gly residues" evidence="1">
    <location>
        <begin position="106"/>
        <end position="118"/>
    </location>
</feature>
<protein>
    <submittedName>
        <fullName evidence="2">Uncharacterized protein</fullName>
    </submittedName>
</protein>
<feature type="compositionally biased region" description="Low complexity" evidence="1">
    <location>
        <begin position="12"/>
        <end position="67"/>
    </location>
</feature>
<dbReference type="Proteomes" id="UP001189429">
    <property type="component" value="Unassembled WGS sequence"/>
</dbReference>
<comment type="caution">
    <text evidence="2">The sequence shown here is derived from an EMBL/GenBank/DDBJ whole genome shotgun (WGS) entry which is preliminary data.</text>
</comment>
<accession>A0ABN9T8U8</accession>
<evidence type="ECO:0000313" key="3">
    <source>
        <dbReference type="Proteomes" id="UP001189429"/>
    </source>
</evidence>
<evidence type="ECO:0000256" key="1">
    <source>
        <dbReference type="SAM" id="MobiDB-lite"/>
    </source>
</evidence>
<feature type="region of interest" description="Disordered" evidence="1">
    <location>
        <begin position="1"/>
        <end position="124"/>
    </location>
</feature>
<organism evidence="2 3">
    <name type="scientific">Prorocentrum cordatum</name>
    <dbReference type="NCBI Taxonomy" id="2364126"/>
    <lineage>
        <taxon>Eukaryota</taxon>
        <taxon>Sar</taxon>
        <taxon>Alveolata</taxon>
        <taxon>Dinophyceae</taxon>
        <taxon>Prorocentrales</taxon>
        <taxon>Prorocentraceae</taxon>
        <taxon>Prorocentrum</taxon>
    </lineage>
</organism>
<keyword evidence="3" id="KW-1185">Reference proteome</keyword>
<dbReference type="EMBL" id="CAUYUJ010014460">
    <property type="protein sequence ID" value="CAK0841526.1"/>
    <property type="molecule type" value="Genomic_DNA"/>
</dbReference>
<feature type="compositionally biased region" description="Basic and acidic residues" evidence="1">
    <location>
        <begin position="76"/>
        <end position="89"/>
    </location>
</feature>